<reference evidence="2" key="1">
    <citation type="journal article" date="2020" name="bioRxiv">
        <title>Comparative genomics of Chlamydomonas.</title>
        <authorList>
            <person name="Craig R.J."/>
            <person name="Hasan A.R."/>
            <person name="Ness R.W."/>
            <person name="Keightley P.D."/>
        </authorList>
    </citation>
    <scope>NUCLEOTIDE SEQUENCE</scope>
    <source>
        <strain evidence="2">CCAP 11/173</strain>
    </source>
</reference>
<gene>
    <name evidence="2" type="ORF">HYH02_014571</name>
</gene>
<dbReference type="Proteomes" id="UP000613740">
    <property type="component" value="Unassembled WGS sequence"/>
</dbReference>
<dbReference type="EMBL" id="JAEHOD010000100">
    <property type="protein sequence ID" value="KAG2427525.1"/>
    <property type="molecule type" value="Genomic_DNA"/>
</dbReference>
<evidence type="ECO:0000313" key="2">
    <source>
        <dbReference type="EMBL" id="KAG2427525.1"/>
    </source>
</evidence>
<name>A0A835VTS4_9CHLO</name>
<sequence>MPSSDALGRAEVAGYPYCTTSQTGTCEPCPVAGSSDVPCRTGDDFGADPAICTAYFSPNYPTNFGGADKCSSTGGATSTAWRTEVYVNDPSGSGADMTVGELQAWEDTSGFMVVGFLSECPYVLDLRGGATSPPLVLTVTDTALGGGGTQGTWSTSISSVAAAAAAVEGGGGVPSGGGGNAPYLSCAGWRFQIRGTGAGQLAGAACSPYRRTVTLSAALVQVAPAGPGVCSVVSSAGAASNVSLSLTYIVTAGVASPPPRPPPSPGPPGRQPLAAQATLRTAPPRAP</sequence>
<evidence type="ECO:0000256" key="1">
    <source>
        <dbReference type="SAM" id="MobiDB-lite"/>
    </source>
</evidence>
<keyword evidence="3" id="KW-1185">Reference proteome</keyword>
<organism evidence="2 3">
    <name type="scientific">Chlamydomonas schloesseri</name>
    <dbReference type="NCBI Taxonomy" id="2026947"/>
    <lineage>
        <taxon>Eukaryota</taxon>
        <taxon>Viridiplantae</taxon>
        <taxon>Chlorophyta</taxon>
        <taxon>core chlorophytes</taxon>
        <taxon>Chlorophyceae</taxon>
        <taxon>CS clade</taxon>
        <taxon>Chlamydomonadales</taxon>
        <taxon>Chlamydomonadaceae</taxon>
        <taxon>Chlamydomonas</taxon>
    </lineage>
</organism>
<proteinExistence type="predicted"/>
<dbReference type="OrthoDB" id="551882at2759"/>
<dbReference type="AlphaFoldDB" id="A0A835VTS4"/>
<feature type="region of interest" description="Disordered" evidence="1">
    <location>
        <begin position="253"/>
        <end position="287"/>
    </location>
</feature>
<accession>A0A835VTS4</accession>
<comment type="caution">
    <text evidence="2">The sequence shown here is derived from an EMBL/GenBank/DDBJ whole genome shotgun (WGS) entry which is preliminary data.</text>
</comment>
<protein>
    <submittedName>
        <fullName evidence="2">Uncharacterized protein</fullName>
    </submittedName>
</protein>
<feature type="compositionally biased region" description="Pro residues" evidence="1">
    <location>
        <begin position="256"/>
        <end position="270"/>
    </location>
</feature>
<evidence type="ECO:0000313" key="3">
    <source>
        <dbReference type="Proteomes" id="UP000613740"/>
    </source>
</evidence>